<proteinExistence type="predicted"/>
<gene>
    <name evidence="2" type="ORF">AC578_8286</name>
</gene>
<sequence>MVVSIAISFFATFTAILEARKARRYHKQEEKLANQRKSEALKKAAERDYDISNASLPSGIEIVDEYDEPRGRSATPHCNAGAISASAPVPEV</sequence>
<reference evidence="2 3" key="1">
    <citation type="submission" date="2015-07" db="EMBL/GenBank/DDBJ databases">
        <title>Comparative genomics of the Sigatoka disease complex on banana suggests a link between parallel evolutionary changes in Pseudocercospora fijiensis and Pseudocercospora eumusae and increased virulence on the banana host.</title>
        <authorList>
            <person name="Chang T.-C."/>
            <person name="Salvucci A."/>
            <person name="Crous P.W."/>
            <person name="Stergiopoulos I."/>
        </authorList>
    </citation>
    <scope>NUCLEOTIDE SEQUENCE [LARGE SCALE GENOMIC DNA]</scope>
    <source>
        <strain evidence="2 3">CBS 114824</strain>
    </source>
</reference>
<evidence type="ECO:0000256" key="1">
    <source>
        <dbReference type="SAM" id="MobiDB-lite"/>
    </source>
</evidence>
<protein>
    <submittedName>
        <fullName evidence="2">Uncharacterized protein</fullName>
    </submittedName>
</protein>
<evidence type="ECO:0000313" key="2">
    <source>
        <dbReference type="EMBL" id="KXS95359.1"/>
    </source>
</evidence>
<organism evidence="2 3">
    <name type="scientific">Pseudocercospora eumusae</name>
    <dbReference type="NCBI Taxonomy" id="321146"/>
    <lineage>
        <taxon>Eukaryota</taxon>
        <taxon>Fungi</taxon>
        <taxon>Dikarya</taxon>
        <taxon>Ascomycota</taxon>
        <taxon>Pezizomycotina</taxon>
        <taxon>Dothideomycetes</taxon>
        <taxon>Dothideomycetidae</taxon>
        <taxon>Mycosphaerellales</taxon>
        <taxon>Mycosphaerellaceae</taxon>
        <taxon>Pseudocercospora</taxon>
    </lineage>
</organism>
<dbReference type="AlphaFoldDB" id="A0A139GYW0"/>
<dbReference type="Proteomes" id="UP000070133">
    <property type="component" value="Unassembled WGS sequence"/>
</dbReference>
<accession>A0A139GYW0</accession>
<evidence type="ECO:0000313" key="3">
    <source>
        <dbReference type="Proteomes" id="UP000070133"/>
    </source>
</evidence>
<dbReference type="OrthoDB" id="6335297at2759"/>
<keyword evidence="3" id="KW-1185">Reference proteome</keyword>
<name>A0A139GYW0_9PEZI</name>
<feature type="region of interest" description="Disordered" evidence="1">
    <location>
        <begin position="69"/>
        <end position="92"/>
    </location>
</feature>
<dbReference type="EMBL" id="LFZN01000219">
    <property type="protein sequence ID" value="KXS95359.1"/>
    <property type="molecule type" value="Genomic_DNA"/>
</dbReference>
<comment type="caution">
    <text evidence="2">The sequence shown here is derived from an EMBL/GenBank/DDBJ whole genome shotgun (WGS) entry which is preliminary data.</text>
</comment>